<evidence type="ECO:0000256" key="6">
    <source>
        <dbReference type="ARBA" id="ARBA00023125"/>
    </source>
</evidence>
<dbReference type="GO" id="GO:0000118">
    <property type="term" value="C:histone deacetylase complex"/>
    <property type="evidence" value="ECO:0007669"/>
    <property type="project" value="TreeGrafter"/>
</dbReference>
<evidence type="ECO:0000256" key="8">
    <source>
        <dbReference type="ARBA" id="ARBA00023242"/>
    </source>
</evidence>
<dbReference type="GO" id="GO:0005667">
    <property type="term" value="C:transcription regulator complex"/>
    <property type="evidence" value="ECO:0007669"/>
    <property type="project" value="TreeGrafter"/>
</dbReference>
<evidence type="ECO:0000256" key="7">
    <source>
        <dbReference type="ARBA" id="ARBA00023163"/>
    </source>
</evidence>
<evidence type="ECO:0000259" key="10">
    <source>
        <dbReference type="PROSITE" id="PS51293"/>
    </source>
</evidence>
<evidence type="ECO:0000259" key="9">
    <source>
        <dbReference type="PROSITE" id="PS51156"/>
    </source>
</evidence>
<dbReference type="FunFam" id="1.10.10.60:FF:000012">
    <property type="entry name" value="Metastasis-associated 1 family, member 3"/>
    <property type="match status" value="1"/>
</dbReference>
<dbReference type="PANTHER" id="PTHR16089">
    <property type="entry name" value="REST COREPRESSOR COREST PROTEIN-RELATED"/>
    <property type="match status" value="1"/>
</dbReference>
<keyword evidence="7" id="KW-0804">Transcription</keyword>
<dbReference type="PANTHER" id="PTHR16089:SF28">
    <property type="entry name" value="REST COREPRESSOR"/>
    <property type="match status" value="1"/>
</dbReference>
<name>A0A8J2KW54_9HEXA</name>
<dbReference type="PROSITE" id="PS51156">
    <property type="entry name" value="ELM2"/>
    <property type="match status" value="1"/>
</dbReference>
<evidence type="ECO:0000313" key="11">
    <source>
        <dbReference type="EMBL" id="CAG7820952.1"/>
    </source>
</evidence>
<keyword evidence="6" id="KW-0238">DNA-binding</keyword>
<feature type="domain" description="ELM2" evidence="9">
    <location>
        <begin position="101"/>
        <end position="192"/>
    </location>
</feature>
<evidence type="ECO:0000256" key="2">
    <source>
        <dbReference type="ARBA" id="ARBA00022723"/>
    </source>
</evidence>
<dbReference type="InterPro" id="IPR000949">
    <property type="entry name" value="ELM2_dom"/>
</dbReference>
<dbReference type="PROSITE" id="PS51293">
    <property type="entry name" value="SANT"/>
    <property type="match status" value="1"/>
</dbReference>
<gene>
    <name evidence="11" type="ORF">AFUS01_LOCUS31320</name>
</gene>
<feature type="domain" description="SANT" evidence="10">
    <location>
        <begin position="193"/>
        <end position="245"/>
    </location>
</feature>
<dbReference type="EMBL" id="CAJVCH010495730">
    <property type="protein sequence ID" value="CAG7820952.1"/>
    <property type="molecule type" value="Genomic_DNA"/>
</dbReference>
<dbReference type="GO" id="GO:0008270">
    <property type="term" value="F:zinc ion binding"/>
    <property type="evidence" value="ECO:0007669"/>
    <property type="project" value="UniProtKB-KW"/>
</dbReference>
<keyword evidence="3" id="KW-0863">Zinc-finger</keyword>
<dbReference type="InterPro" id="IPR001005">
    <property type="entry name" value="SANT/Myb"/>
</dbReference>
<dbReference type="GO" id="GO:0006357">
    <property type="term" value="P:regulation of transcription by RNA polymerase II"/>
    <property type="evidence" value="ECO:0007669"/>
    <property type="project" value="TreeGrafter"/>
</dbReference>
<keyword evidence="2" id="KW-0479">Metal-binding</keyword>
<keyword evidence="5" id="KW-0805">Transcription regulation</keyword>
<dbReference type="AlphaFoldDB" id="A0A8J2KW54"/>
<organism evidence="11 12">
    <name type="scientific">Allacma fusca</name>
    <dbReference type="NCBI Taxonomy" id="39272"/>
    <lineage>
        <taxon>Eukaryota</taxon>
        <taxon>Metazoa</taxon>
        <taxon>Ecdysozoa</taxon>
        <taxon>Arthropoda</taxon>
        <taxon>Hexapoda</taxon>
        <taxon>Collembola</taxon>
        <taxon>Symphypleona</taxon>
        <taxon>Sminthuridae</taxon>
        <taxon>Allacma</taxon>
    </lineage>
</organism>
<comment type="subcellular location">
    <subcellularLocation>
        <location evidence="1">Nucleus</location>
    </subcellularLocation>
</comment>
<dbReference type="Pfam" id="PF00249">
    <property type="entry name" value="Myb_DNA-binding"/>
    <property type="match status" value="1"/>
</dbReference>
<dbReference type="SMART" id="SM01189">
    <property type="entry name" value="ELM2"/>
    <property type="match status" value="1"/>
</dbReference>
<protein>
    <submittedName>
        <fullName evidence="11">Uncharacterized protein</fullName>
    </submittedName>
</protein>
<dbReference type="OrthoDB" id="10064338at2759"/>
<evidence type="ECO:0000256" key="3">
    <source>
        <dbReference type="ARBA" id="ARBA00022771"/>
    </source>
</evidence>
<reference evidence="11" key="1">
    <citation type="submission" date="2021-06" db="EMBL/GenBank/DDBJ databases">
        <authorList>
            <person name="Hodson N. C."/>
            <person name="Mongue J. A."/>
            <person name="Jaron S. K."/>
        </authorList>
    </citation>
    <scope>NUCLEOTIDE SEQUENCE</scope>
</reference>
<evidence type="ECO:0000256" key="4">
    <source>
        <dbReference type="ARBA" id="ARBA00022833"/>
    </source>
</evidence>
<keyword evidence="4" id="KW-0862">Zinc</keyword>
<sequence>MEYCSIPEEKNTLDNFVPIMNDLLVQASSSNDHCFDDGRILRPRLQDVTYGEVDDIGYLTDESDLTGRRFNKNGVTSSKNELAGDFRVSFDVEDAEEAEEKTIMIGAEYQAVVPDILSKKARGEEELNYTDTSICTWMPPDKLSDEKVDKYVKLALEAGGDNYPYTVEQVLGILYCCDYRTGVALEALQEYSPESEGWTFEEKIIFEQALEKHGKNFQRIVEDMFPQKPVGSIIKRYYERKARTMNKYKKITKVVPETSQEVKKEQIKPTTSVDLSVKLKPNVLLTDLAPKIRQTLLQKVQKMLWEKKSKEPVVITIDED</sequence>
<dbReference type="SMART" id="SM00717">
    <property type="entry name" value="SANT"/>
    <property type="match status" value="1"/>
</dbReference>
<keyword evidence="12" id="KW-1185">Reference proteome</keyword>
<comment type="caution">
    <text evidence="11">The sequence shown here is derived from an EMBL/GenBank/DDBJ whole genome shotgun (WGS) entry which is preliminary data.</text>
</comment>
<evidence type="ECO:0000313" key="12">
    <source>
        <dbReference type="Proteomes" id="UP000708208"/>
    </source>
</evidence>
<dbReference type="Pfam" id="PF01448">
    <property type="entry name" value="ELM2"/>
    <property type="match status" value="1"/>
</dbReference>
<accession>A0A8J2KW54</accession>
<dbReference type="InterPro" id="IPR017884">
    <property type="entry name" value="SANT_dom"/>
</dbReference>
<evidence type="ECO:0000256" key="5">
    <source>
        <dbReference type="ARBA" id="ARBA00023015"/>
    </source>
</evidence>
<dbReference type="GO" id="GO:0003677">
    <property type="term" value="F:DNA binding"/>
    <property type="evidence" value="ECO:0007669"/>
    <property type="project" value="UniProtKB-KW"/>
</dbReference>
<proteinExistence type="predicted"/>
<evidence type="ECO:0000256" key="1">
    <source>
        <dbReference type="ARBA" id="ARBA00004123"/>
    </source>
</evidence>
<dbReference type="GO" id="GO:0003714">
    <property type="term" value="F:transcription corepressor activity"/>
    <property type="evidence" value="ECO:0007669"/>
    <property type="project" value="TreeGrafter"/>
</dbReference>
<dbReference type="InterPro" id="IPR051066">
    <property type="entry name" value="Trans_reg/Corepressor"/>
</dbReference>
<keyword evidence="8" id="KW-0539">Nucleus</keyword>
<dbReference type="Proteomes" id="UP000708208">
    <property type="component" value="Unassembled WGS sequence"/>
</dbReference>